<proteinExistence type="predicted"/>
<protein>
    <submittedName>
        <fullName evidence="1">Uncharacterized protein</fullName>
    </submittedName>
</protein>
<dbReference type="RefSeq" id="WP_129062060.1">
    <property type="nucleotide sequence ID" value="NZ_NXIE01000004.1"/>
</dbReference>
<gene>
    <name evidence="1" type="ORF">CP965_10475</name>
</gene>
<dbReference type="Proteomes" id="UP000289718">
    <property type="component" value="Unassembled WGS sequence"/>
</dbReference>
<name>A0A4Q1ARN7_9BACT</name>
<dbReference type="AlphaFoldDB" id="A0A4Q1ARN7"/>
<keyword evidence="2" id="KW-1185">Reference proteome</keyword>
<organism evidence="1 2">
    <name type="scientific">Halarcobacter mediterraneus</name>
    <dbReference type="NCBI Taxonomy" id="2023153"/>
    <lineage>
        <taxon>Bacteria</taxon>
        <taxon>Pseudomonadati</taxon>
        <taxon>Campylobacterota</taxon>
        <taxon>Epsilonproteobacteria</taxon>
        <taxon>Campylobacterales</taxon>
        <taxon>Arcobacteraceae</taxon>
        <taxon>Halarcobacter</taxon>
    </lineage>
</organism>
<comment type="caution">
    <text evidence="1">The sequence shown here is derived from an EMBL/GenBank/DDBJ whole genome shotgun (WGS) entry which is preliminary data.</text>
</comment>
<accession>A0A4Q1ARN7</accession>
<sequence>MIIEISEFFYGFKTKVIDTKSLEKEYAHTIFDFAQKIKDKNLHKEYEDNFLTILGYSFRLEDIAQRLFFTFQEAVYAIDLDIQMKNEDSKKLNSIVYVLVIEVLLKEFQGKFLDEELKQKALETYKKIEERKAKENKKYHMYQY</sequence>
<dbReference type="EMBL" id="NXIE01000004">
    <property type="protein sequence ID" value="RXK12195.1"/>
    <property type="molecule type" value="Genomic_DNA"/>
</dbReference>
<evidence type="ECO:0000313" key="1">
    <source>
        <dbReference type="EMBL" id="RXK12195.1"/>
    </source>
</evidence>
<reference evidence="1 2" key="1">
    <citation type="submission" date="2017-09" db="EMBL/GenBank/DDBJ databases">
        <title>Genomics of the genus Arcobacter.</title>
        <authorList>
            <person name="Perez-Cataluna A."/>
            <person name="Figueras M.J."/>
            <person name="Salas-Masso N."/>
        </authorList>
    </citation>
    <scope>NUCLEOTIDE SEQUENCE [LARGE SCALE GENOMIC DNA]</scope>
    <source>
        <strain evidence="1 2">F156-34</strain>
    </source>
</reference>
<evidence type="ECO:0000313" key="2">
    <source>
        <dbReference type="Proteomes" id="UP000289718"/>
    </source>
</evidence>
<dbReference type="OrthoDB" id="5344010at2"/>